<sequence>MARYIQKRFLKGFITFFITVTLTFLIVRLMPADPATLLMDPRMTEAQRQQMLMDFGLDKPLYIQYFAYIKNLFQGDLGISFMQKRPVIEIIMDKLPWTLLLMVITQTITMLIGIPLGIYSGYKRGTHLDQGINALAIFGISIFVPWLGFTLLYFFGYRLALLPVGGAYTPGVEGGLQYFLDVGKHLILPVITLMLLYLANYVLYTRGSVIDVLSEDYIRTARSKGMKEKKVLWKHASRNAMIPTVTAAGLMLGRMVGGAVLTETVFAYPGVGRMIYQAVSQQDFPVLQGSFIILALSVIIMNIVTDGLCAYLDPRIKID</sequence>
<evidence type="ECO:0000256" key="3">
    <source>
        <dbReference type="ARBA" id="ARBA00022475"/>
    </source>
</evidence>
<accession>A0A1T5LJJ4</accession>
<feature type="transmembrane region" description="Helical" evidence="7">
    <location>
        <begin position="99"/>
        <end position="122"/>
    </location>
</feature>
<evidence type="ECO:0000259" key="8">
    <source>
        <dbReference type="PROSITE" id="PS50928"/>
    </source>
</evidence>
<dbReference type="STRING" id="36842.SAMN02194393_02946"/>
<dbReference type="AlphaFoldDB" id="A0A1T5LJJ4"/>
<name>A0A1T5LJJ4_9FIRM</name>
<dbReference type="InterPro" id="IPR000515">
    <property type="entry name" value="MetI-like"/>
</dbReference>
<evidence type="ECO:0000313" key="9">
    <source>
        <dbReference type="EMBL" id="SKC76147.1"/>
    </source>
</evidence>
<evidence type="ECO:0000256" key="6">
    <source>
        <dbReference type="ARBA" id="ARBA00023136"/>
    </source>
</evidence>
<dbReference type="Gene3D" id="1.10.3720.10">
    <property type="entry name" value="MetI-like"/>
    <property type="match status" value="1"/>
</dbReference>
<feature type="transmembrane region" description="Helical" evidence="7">
    <location>
        <begin position="291"/>
        <end position="312"/>
    </location>
</feature>
<comment type="similarity">
    <text evidence="7">Belongs to the binding-protein-dependent transport system permease family.</text>
</comment>
<organism evidence="9 10">
    <name type="scientific">Maledivibacter halophilus</name>
    <dbReference type="NCBI Taxonomy" id="36842"/>
    <lineage>
        <taxon>Bacteria</taxon>
        <taxon>Bacillati</taxon>
        <taxon>Bacillota</taxon>
        <taxon>Clostridia</taxon>
        <taxon>Peptostreptococcales</taxon>
        <taxon>Caminicellaceae</taxon>
        <taxon>Maledivibacter</taxon>
    </lineage>
</organism>
<dbReference type="RefSeq" id="WP_079492610.1">
    <property type="nucleotide sequence ID" value="NZ_FUZT01000007.1"/>
</dbReference>
<dbReference type="CDD" id="cd06261">
    <property type="entry name" value="TM_PBP2"/>
    <property type="match status" value="1"/>
</dbReference>
<comment type="subcellular location">
    <subcellularLocation>
        <location evidence="1 7">Cell membrane</location>
        <topology evidence="1 7">Multi-pass membrane protein</topology>
    </subcellularLocation>
</comment>
<dbReference type="Pfam" id="PF19300">
    <property type="entry name" value="BPD_transp_1_N"/>
    <property type="match status" value="1"/>
</dbReference>
<dbReference type="PANTHER" id="PTHR43163:SF6">
    <property type="entry name" value="DIPEPTIDE TRANSPORT SYSTEM PERMEASE PROTEIN DPPB-RELATED"/>
    <property type="match status" value="1"/>
</dbReference>
<dbReference type="OrthoDB" id="9773221at2"/>
<keyword evidence="3" id="KW-1003">Cell membrane</keyword>
<keyword evidence="4 7" id="KW-0812">Transmembrane</keyword>
<feature type="domain" description="ABC transmembrane type-1" evidence="8">
    <location>
        <begin position="95"/>
        <end position="305"/>
    </location>
</feature>
<dbReference type="PANTHER" id="PTHR43163">
    <property type="entry name" value="DIPEPTIDE TRANSPORT SYSTEM PERMEASE PROTEIN DPPB-RELATED"/>
    <property type="match status" value="1"/>
</dbReference>
<dbReference type="GO" id="GO:0005886">
    <property type="term" value="C:plasma membrane"/>
    <property type="evidence" value="ECO:0007669"/>
    <property type="project" value="UniProtKB-SubCell"/>
</dbReference>
<evidence type="ECO:0000256" key="5">
    <source>
        <dbReference type="ARBA" id="ARBA00022989"/>
    </source>
</evidence>
<feature type="transmembrane region" description="Helical" evidence="7">
    <location>
        <begin position="12"/>
        <end position="30"/>
    </location>
</feature>
<dbReference type="InterPro" id="IPR045621">
    <property type="entry name" value="BPD_transp_1_N"/>
</dbReference>
<protein>
    <submittedName>
        <fullName evidence="9">Peptide/nickel transport system permease protein</fullName>
    </submittedName>
</protein>
<evidence type="ECO:0000256" key="2">
    <source>
        <dbReference type="ARBA" id="ARBA00022448"/>
    </source>
</evidence>
<feature type="transmembrane region" description="Helical" evidence="7">
    <location>
        <begin position="134"/>
        <end position="155"/>
    </location>
</feature>
<feature type="transmembrane region" description="Helical" evidence="7">
    <location>
        <begin position="240"/>
        <end position="261"/>
    </location>
</feature>
<feature type="transmembrane region" description="Helical" evidence="7">
    <location>
        <begin position="186"/>
        <end position="204"/>
    </location>
</feature>
<reference evidence="9 10" key="1">
    <citation type="submission" date="2017-02" db="EMBL/GenBank/DDBJ databases">
        <authorList>
            <person name="Peterson S.W."/>
        </authorList>
    </citation>
    <scope>NUCLEOTIDE SEQUENCE [LARGE SCALE GENOMIC DNA]</scope>
    <source>
        <strain evidence="9 10">M1</strain>
    </source>
</reference>
<dbReference type="EMBL" id="FUZT01000007">
    <property type="protein sequence ID" value="SKC76147.1"/>
    <property type="molecule type" value="Genomic_DNA"/>
</dbReference>
<gene>
    <name evidence="9" type="ORF">SAMN02194393_02946</name>
</gene>
<dbReference type="GO" id="GO:0055085">
    <property type="term" value="P:transmembrane transport"/>
    <property type="evidence" value="ECO:0007669"/>
    <property type="project" value="InterPro"/>
</dbReference>
<keyword evidence="6 7" id="KW-0472">Membrane</keyword>
<evidence type="ECO:0000256" key="1">
    <source>
        <dbReference type="ARBA" id="ARBA00004651"/>
    </source>
</evidence>
<evidence type="ECO:0000256" key="7">
    <source>
        <dbReference type="RuleBase" id="RU363032"/>
    </source>
</evidence>
<keyword evidence="2 7" id="KW-0813">Transport</keyword>
<dbReference type="InterPro" id="IPR035906">
    <property type="entry name" value="MetI-like_sf"/>
</dbReference>
<keyword evidence="10" id="KW-1185">Reference proteome</keyword>
<keyword evidence="5 7" id="KW-1133">Transmembrane helix</keyword>
<dbReference type="PROSITE" id="PS50928">
    <property type="entry name" value="ABC_TM1"/>
    <property type="match status" value="1"/>
</dbReference>
<evidence type="ECO:0000256" key="4">
    <source>
        <dbReference type="ARBA" id="ARBA00022692"/>
    </source>
</evidence>
<dbReference type="Pfam" id="PF00528">
    <property type="entry name" value="BPD_transp_1"/>
    <property type="match status" value="1"/>
</dbReference>
<proteinExistence type="inferred from homology"/>
<evidence type="ECO:0000313" key="10">
    <source>
        <dbReference type="Proteomes" id="UP000190285"/>
    </source>
</evidence>
<dbReference type="Proteomes" id="UP000190285">
    <property type="component" value="Unassembled WGS sequence"/>
</dbReference>
<dbReference type="SUPFAM" id="SSF161098">
    <property type="entry name" value="MetI-like"/>
    <property type="match status" value="1"/>
</dbReference>